<keyword evidence="3" id="KW-1185">Reference proteome</keyword>
<dbReference type="EMBL" id="RBWU01000001">
    <property type="protein sequence ID" value="RKS79190.1"/>
    <property type="molecule type" value="Genomic_DNA"/>
</dbReference>
<dbReference type="AlphaFoldDB" id="A0A495QYI8"/>
<evidence type="ECO:0000313" key="2">
    <source>
        <dbReference type="EMBL" id="RKS79190.1"/>
    </source>
</evidence>
<evidence type="ECO:0000313" key="3">
    <source>
        <dbReference type="Proteomes" id="UP000274601"/>
    </source>
</evidence>
<protein>
    <submittedName>
        <fullName evidence="2">Peptidase inhibitor family I36</fullName>
    </submittedName>
</protein>
<proteinExistence type="predicted"/>
<evidence type="ECO:0000256" key="1">
    <source>
        <dbReference type="SAM" id="SignalP"/>
    </source>
</evidence>
<dbReference type="Proteomes" id="UP000274601">
    <property type="component" value="Unassembled WGS sequence"/>
</dbReference>
<dbReference type="InterPro" id="IPR011024">
    <property type="entry name" value="G_crystallin-like"/>
</dbReference>
<dbReference type="Gene3D" id="2.60.20.10">
    <property type="entry name" value="Crystallins"/>
    <property type="match status" value="1"/>
</dbReference>
<gene>
    <name evidence="2" type="ORF">BZB76_0635</name>
</gene>
<organism evidence="2 3">
    <name type="scientific">Actinomadura pelletieri DSM 43383</name>
    <dbReference type="NCBI Taxonomy" id="1120940"/>
    <lineage>
        <taxon>Bacteria</taxon>
        <taxon>Bacillati</taxon>
        <taxon>Actinomycetota</taxon>
        <taxon>Actinomycetes</taxon>
        <taxon>Streptosporangiales</taxon>
        <taxon>Thermomonosporaceae</taxon>
        <taxon>Actinomadura</taxon>
    </lineage>
</organism>
<sequence>MRVLKAAMALVAMVPLGVVGLSAPASAGEWCGWNEICMFEDALYRGDRYVSHTAVPGRYQIDWWNGDNEISSAMNNSFDFCVRLYDNDDWSGATYTIGYDEVHSTLPGFNDRAESYIVWRCR</sequence>
<comment type="caution">
    <text evidence="2">The sequence shown here is derived from an EMBL/GenBank/DDBJ whole genome shotgun (WGS) entry which is preliminary data.</text>
</comment>
<feature type="signal peptide" evidence="1">
    <location>
        <begin position="1"/>
        <end position="27"/>
    </location>
</feature>
<dbReference type="Pfam" id="PF03995">
    <property type="entry name" value="Inhibitor_I36"/>
    <property type="match status" value="1"/>
</dbReference>
<dbReference type="OrthoDB" id="3401940at2"/>
<accession>A0A495QYI8</accession>
<dbReference type="SUPFAM" id="SSF49695">
    <property type="entry name" value="gamma-Crystallin-like"/>
    <property type="match status" value="1"/>
</dbReference>
<reference evidence="2 3" key="1">
    <citation type="submission" date="2018-10" db="EMBL/GenBank/DDBJ databases">
        <title>Genomic Encyclopedia of Archaeal and Bacterial Type Strains, Phase II (KMG-II): from individual species to whole genera.</title>
        <authorList>
            <person name="Goeker M."/>
        </authorList>
    </citation>
    <scope>NUCLEOTIDE SEQUENCE [LARGE SCALE GENOMIC DNA]</scope>
    <source>
        <strain evidence="2 3">DSM 43383</strain>
    </source>
</reference>
<feature type="chain" id="PRO_5019816488" evidence="1">
    <location>
        <begin position="28"/>
        <end position="122"/>
    </location>
</feature>
<name>A0A495QYI8_9ACTN</name>
<keyword evidence="1" id="KW-0732">Signal</keyword>